<evidence type="ECO:0000313" key="3">
    <source>
        <dbReference type="Proteomes" id="UP001212411"/>
    </source>
</evidence>
<dbReference type="GO" id="GO:0005096">
    <property type="term" value="F:GTPase activator activity"/>
    <property type="evidence" value="ECO:0007669"/>
    <property type="project" value="TreeGrafter"/>
</dbReference>
<reference evidence="2 3" key="1">
    <citation type="journal article" date="2023" name="G3 (Bethesda)">
        <title>A high-quality reference genome for the fission yeast Schizosaccharomyces osmophilus.</title>
        <authorList>
            <person name="Jia G.S."/>
            <person name="Zhang W.C."/>
            <person name="Liang Y."/>
            <person name="Liu X.H."/>
            <person name="Rhind N."/>
            <person name="Pidoux A."/>
            <person name="Brysch-Herzberg M."/>
            <person name="Du L.L."/>
        </authorList>
    </citation>
    <scope>NUCLEOTIDE SEQUENCE [LARGE SCALE GENOMIC DNA]</scope>
    <source>
        <strain evidence="2 3">CBS 15793</strain>
    </source>
</reference>
<proteinExistence type="predicted"/>
<evidence type="ECO:0000313" key="2">
    <source>
        <dbReference type="EMBL" id="WBW72818.1"/>
    </source>
</evidence>
<dbReference type="AlphaFoldDB" id="A0AAE9WDP9"/>
<accession>A0AAE9WDP9</accession>
<dbReference type="PANTHER" id="PTHR47219">
    <property type="entry name" value="RAB GTPASE-ACTIVATING PROTEIN 1-LIKE"/>
    <property type="match status" value="1"/>
</dbReference>
<dbReference type="PANTHER" id="PTHR47219:SF9">
    <property type="entry name" value="GTPASE ACTIVATING PROTEIN AND CENTROSOME-ASSOCIATED, ISOFORM B"/>
    <property type="match status" value="1"/>
</dbReference>
<dbReference type="Gene3D" id="1.10.8.270">
    <property type="entry name" value="putative rabgap domain of human tbc1 domain family member 14 like domains"/>
    <property type="match status" value="1"/>
</dbReference>
<dbReference type="SUPFAM" id="SSF47923">
    <property type="entry name" value="Ypt/Rab-GAP domain of gyp1p"/>
    <property type="match status" value="2"/>
</dbReference>
<dbReference type="RefSeq" id="XP_056037061.1">
    <property type="nucleotide sequence ID" value="XM_056179849.1"/>
</dbReference>
<dbReference type="Pfam" id="PF00566">
    <property type="entry name" value="RabGAP-TBC"/>
    <property type="match status" value="1"/>
</dbReference>
<dbReference type="SMART" id="SM00164">
    <property type="entry name" value="TBC"/>
    <property type="match status" value="1"/>
</dbReference>
<dbReference type="EMBL" id="CP115611">
    <property type="protein sequence ID" value="WBW72818.1"/>
    <property type="molecule type" value="Genomic_DNA"/>
</dbReference>
<name>A0AAE9WDP9_9SCHI</name>
<dbReference type="Gene3D" id="1.10.472.80">
    <property type="entry name" value="Ypt/Rab-GAP domain of gyp1p, domain 3"/>
    <property type="match status" value="1"/>
</dbReference>
<evidence type="ECO:0000259" key="1">
    <source>
        <dbReference type="PROSITE" id="PS50086"/>
    </source>
</evidence>
<organism evidence="2 3">
    <name type="scientific">Schizosaccharomyces osmophilus</name>
    <dbReference type="NCBI Taxonomy" id="2545709"/>
    <lineage>
        <taxon>Eukaryota</taxon>
        <taxon>Fungi</taxon>
        <taxon>Dikarya</taxon>
        <taxon>Ascomycota</taxon>
        <taxon>Taphrinomycotina</taxon>
        <taxon>Schizosaccharomycetes</taxon>
        <taxon>Schizosaccharomycetales</taxon>
        <taxon>Schizosaccharomycetaceae</taxon>
        <taxon>Schizosaccharomyces</taxon>
    </lineage>
</organism>
<protein>
    <submittedName>
        <fullName evidence="2">Rab GAP</fullName>
    </submittedName>
</protein>
<dbReference type="PROSITE" id="PS50086">
    <property type="entry name" value="TBC_RABGAP"/>
    <property type="match status" value="1"/>
</dbReference>
<dbReference type="InterPro" id="IPR050302">
    <property type="entry name" value="Rab_GAP_TBC_domain"/>
</dbReference>
<dbReference type="GeneID" id="80874538"/>
<dbReference type="InterPro" id="IPR000195">
    <property type="entry name" value="Rab-GAP-TBC_dom"/>
</dbReference>
<gene>
    <name evidence="2" type="ORF">SOMG_01056</name>
</gene>
<dbReference type="KEGG" id="som:SOMG_01056"/>
<dbReference type="InterPro" id="IPR035969">
    <property type="entry name" value="Rab-GAP_TBC_sf"/>
</dbReference>
<feature type="domain" description="Rab-GAP TBC" evidence="1">
    <location>
        <begin position="160"/>
        <end position="345"/>
    </location>
</feature>
<keyword evidence="3" id="KW-1185">Reference proteome</keyword>
<sequence>MEQLDNRKTCALQRIQELYRLGDNQYLEAAELVEKESTIKARSKSPTPEQVDRYGNFRNDMGLVNVGFYKVTKDLSLQKESNTFHLGKKLIGRDDLSKYIKDSIFSPMTREPEKDERLLSERELSRIEKWKQMCTIHFESGNQLHSFRVTRKLIQRTMKGIPDCWRSIAWWSFLMDKCPDSDLVNHYYELCDKICEYDVQIDLDVPRTAATHFMFRKRYNGGQRLLFRVLHSVALYLPQVGYVQGMASIAATLLIYYPEEIAFIMMVNMLQRRGMGDLFSCGFEVLLKAFDDLKNELQYLPSGKHLSNIGAEPSAFATRWYLTIFHQCVPFHTQLRIWDLLFLLGGNEGQTIRLLQASSLAIIRGMWDTLMDADFEIVMQALSGIIPIQNDDAYLARIQHYWQKMPSEIALKK</sequence>
<dbReference type="GO" id="GO:0031267">
    <property type="term" value="F:small GTPase binding"/>
    <property type="evidence" value="ECO:0007669"/>
    <property type="project" value="TreeGrafter"/>
</dbReference>
<dbReference type="Proteomes" id="UP001212411">
    <property type="component" value="Chromosome 1"/>
</dbReference>
<dbReference type="FunFam" id="1.10.8.270:FF:000023">
    <property type="entry name" value="TBC domain-containing protein C1778.09"/>
    <property type="match status" value="1"/>
</dbReference>